<proteinExistence type="predicted"/>
<dbReference type="EMBL" id="NESQ01000098">
    <property type="protein sequence ID" value="PUU79219.1"/>
    <property type="molecule type" value="Genomic_DNA"/>
</dbReference>
<evidence type="ECO:0000313" key="2">
    <source>
        <dbReference type="EMBL" id="PUU79219.1"/>
    </source>
</evidence>
<protein>
    <submittedName>
        <fullName evidence="2">Uncharacterized protein</fullName>
    </submittedName>
</protein>
<keyword evidence="1" id="KW-0175">Coiled coil</keyword>
<reference evidence="2 3" key="1">
    <citation type="submission" date="2017-04" db="EMBL/GenBank/DDBJ databases">
        <title>Draft genome sequence of Tuber borchii Vittad., a whitish edible truffle.</title>
        <authorList>
            <consortium name="DOE Joint Genome Institute"/>
            <person name="Murat C."/>
            <person name="Kuo A."/>
            <person name="Barry K.W."/>
            <person name="Clum A."/>
            <person name="Dockter R.B."/>
            <person name="Fauchery L."/>
            <person name="Iotti M."/>
            <person name="Kohler A."/>
            <person name="Labutti K."/>
            <person name="Lindquist E.A."/>
            <person name="Lipzen A."/>
            <person name="Ohm R.A."/>
            <person name="Wang M."/>
            <person name="Grigoriev I.V."/>
            <person name="Zambonelli A."/>
            <person name="Martin F.M."/>
        </authorList>
    </citation>
    <scope>NUCLEOTIDE SEQUENCE [LARGE SCALE GENOMIC DNA]</scope>
    <source>
        <strain evidence="2 3">Tbo3840</strain>
    </source>
</reference>
<sequence>MEKLNRAIDSRMSRLALIEEEITQLRERRALTRQKWDSLQDRVEDLIPLVEPYLAMRNCFISTFKRDKLGNATEEDLEIIKERTFSAKEFEGDASTDVQLYYSPHKRTDWYVFEQLYGLPAPVVKQLTHRDTLTVLNTHAAILASNTQKGTEIFYKLFSVFIELFEKSNYDPAYLEGFSTPVSDAYWAFIKCWKGEVAGVDSQIVD</sequence>
<dbReference type="STRING" id="42251.A0A2T6ZUP6"/>
<keyword evidence="3" id="KW-1185">Reference proteome</keyword>
<dbReference type="OrthoDB" id="5420280at2759"/>
<name>A0A2T6ZUP6_TUBBO</name>
<feature type="coiled-coil region" evidence="1">
    <location>
        <begin position="1"/>
        <end position="35"/>
    </location>
</feature>
<evidence type="ECO:0000313" key="3">
    <source>
        <dbReference type="Proteomes" id="UP000244722"/>
    </source>
</evidence>
<dbReference type="Proteomes" id="UP000244722">
    <property type="component" value="Unassembled WGS sequence"/>
</dbReference>
<gene>
    <name evidence="2" type="ORF">B9Z19DRAFT_1047285</name>
</gene>
<dbReference type="AlphaFoldDB" id="A0A2T6ZUP6"/>
<organism evidence="2 3">
    <name type="scientific">Tuber borchii</name>
    <name type="common">White truffle</name>
    <dbReference type="NCBI Taxonomy" id="42251"/>
    <lineage>
        <taxon>Eukaryota</taxon>
        <taxon>Fungi</taxon>
        <taxon>Dikarya</taxon>
        <taxon>Ascomycota</taxon>
        <taxon>Pezizomycotina</taxon>
        <taxon>Pezizomycetes</taxon>
        <taxon>Pezizales</taxon>
        <taxon>Tuberaceae</taxon>
        <taxon>Tuber</taxon>
    </lineage>
</organism>
<evidence type="ECO:0000256" key="1">
    <source>
        <dbReference type="SAM" id="Coils"/>
    </source>
</evidence>
<accession>A0A2T6ZUP6</accession>
<comment type="caution">
    <text evidence="2">The sequence shown here is derived from an EMBL/GenBank/DDBJ whole genome shotgun (WGS) entry which is preliminary data.</text>
</comment>